<dbReference type="SUPFAM" id="SSF52540">
    <property type="entry name" value="P-loop containing nucleoside triphosphate hydrolases"/>
    <property type="match status" value="1"/>
</dbReference>
<name>A0A2H4J7I5_9CAUD</name>
<accession>A0A2H4J7I5</accession>
<sequence>MQGLNGKGGRLASAGVPSEYRNVTIANSAAREDQAKAYEVIERYVSEFNGSLYLFSKATGTGKTTTASAVLNEYIIRDYLGALKRDEQPPQKPAYFLDVNEWQTLFNGFNRRNIPQDVAEQYSRPYYAMMERAKHAPFAVLDDIGVRSASEAFRGDLHTIINYRVTNGLPTVYTSNIPMINKTPPNERVEALKPYDLYDVFDVRLLDRVRDNCEVVSFVGKSKRGKRK</sequence>
<protein>
    <submittedName>
        <fullName evidence="1">Putative dNA replication protein</fullName>
    </submittedName>
</protein>
<evidence type="ECO:0000313" key="1">
    <source>
        <dbReference type="EMBL" id="ASN68041.1"/>
    </source>
</evidence>
<dbReference type="Gene3D" id="3.40.50.300">
    <property type="entry name" value="P-loop containing nucleotide triphosphate hydrolases"/>
    <property type="match status" value="1"/>
</dbReference>
<gene>
    <name evidence="1" type="ORF">8F11_6</name>
</gene>
<proteinExistence type="predicted"/>
<dbReference type="InterPro" id="IPR027417">
    <property type="entry name" value="P-loop_NTPase"/>
</dbReference>
<reference evidence="1" key="1">
    <citation type="submission" date="2017-06" db="EMBL/GenBank/DDBJ databases">
        <title>Novel phages from South African skin metaviromes.</title>
        <authorList>
            <person name="van Zyl L.J."/>
            <person name="Abrahams Y."/>
            <person name="Stander E.A."/>
            <person name="Kirby B.M."/>
            <person name="Clavaud C."/>
            <person name="Farcet C."/>
            <person name="Breton L."/>
            <person name="Trindade M.I."/>
        </authorList>
    </citation>
    <scope>NUCLEOTIDE SEQUENCE</scope>
</reference>
<dbReference type="EMBL" id="MF417871">
    <property type="protein sequence ID" value="ASN68041.1"/>
    <property type="molecule type" value="Genomic_DNA"/>
</dbReference>
<organism evidence="1">
    <name type="scientific">uncultured Caudovirales phage</name>
    <dbReference type="NCBI Taxonomy" id="2100421"/>
    <lineage>
        <taxon>Viruses</taxon>
        <taxon>Duplodnaviria</taxon>
        <taxon>Heunggongvirae</taxon>
        <taxon>Uroviricota</taxon>
        <taxon>Caudoviricetes</taxon>
        <taxon>Peduoviridae</taxon>
        <taxon>Maltschvirus</taxon>
        <taxon>Maltschvirus maltsch</taxon>
    </lineage>
</organism>